<reference evidence="2" key="1">
    <citation type="journal article" date="2014" name="Nucleic Acids Res.">
        <title>The evolutionary dynamics of variant antigen genes in Babesia reveal a history of genomic innovation underlying host-parasite interaction.</title>
        <authorList>
            <person name="Jackson A.P."/>
            <person name="Otto T.D."/>
            <person name="Darby A."/>
            <person name="Ramaprasad A."/>
            <person name="Xia D."/>
            <person name="Echaide I.E."/>
            <person name="Farber M."/>
            <person name="Gahlot S."/>
            <person name="Gamble J."/>
            <person name="Gupta D."/>
            <person name="Gupta Y."/>
            <person name="Jackson L."/>
            <person name="Malandrin L."/>
            <person name="Malas T.B."/>
            <person name="Moussa E."/>
            <person name="Nair M."/>
            <person name="Reid A.J."/>
            <person name="Sanders M."/>
            <person name="Sharma J."/>
            <person name="Tracey A."/>
            <person name="Quail M.A."/>
            <person name="Weir W."/>
            <person name="Wastling J.M."/>
            <person name="Hall N."/>
            <person name="Willadsen P."/>
            <person name="Lingelbach K."/>
            <person name="Shiels B."/>
            <person name="Tait A."/>
            <person name="Berriman M."/>
            <person name="Allred D.R."/>
            <person name="Pain A."/>
        </authorList>
    </citation>
    <scope>NUCLEOTIDE SEQUENCE</scope>
    <source>
        <strain evidence="2">1802A</strain>
    </source>
</reference>
<evidence type="ECO:0000259" key="1">
    <source>
        <dbReference type="PROSITE" id="PS51203"/>
    </source>
</evidence>
<dbReference type="AlphaFoldDB" id="A0AAD9GKM8"/>
<dbReference type="GO" id="GO:0005737">
    <property type="term" value="C:cytoplasm"/>
    <property type="evidence" value="ECO:0007669"/>
    <property type="project" value="TreeGrafter"/>
</dbReference>
<dbReference type="InterPro" id="IPR037898">
    <property type="entry name" value="NudC_fam"/>
</dbReference>
<organism evidence="2 3">
    <name type="scientific">Babesia divergens</name>
    <dbReference type="NCBI Taxonomy" id="32595"/>
    <lineage>
        <taxon>Eukaryota</taxon>
        <taxon>Sar</taxon>
        <taxon>Alveolata</taxon>
        <taxon>Apicomplexa</taxon>
        <taxon>Aconoidasida</taxon>
        <taxon>Piroplasmida</taxon>
        <taxon>Babesiidae</taxon>
        <taxon>Babesia</taxon>
    </lineage>
</organism>
<evidence type="ECO:0000313" key="3">
    <source>
        <dbReference type="Proteomes" id="UP001195914"/>
    </source>
</evidence>
<gene>
    <name evidence="2" type="ORF">X943_000530</name>
</gene>
<dbReference type="Proteomes" id="UP001195914">
    <property type="component" value="Unassembled WGS sequence"/>
</dbReference>
<accession>A0AAD9GKM8</accession>
<dbReference type="InterPro" id="IPR007052">
    <property type="entry name" value="CS_dom"/>
</dbReference>
<protein>
    <submittedName>
        <fullName evidence="2">Nuclear movement domain containing protein</fullName>
    </submittedName>
</protein>
<feature type="domain" description="CS" evidence="1">
    <location>
        <begin position="1"/>
        <end position="85"/>
    </location>
</feature>
<dbReference type="InterPro" id="IPR008978">
    <property type="entry name" value="HSP20-like_chaperone"/>
</dbReference>
<dbReference type="PANTHER" id="PTHR12356">
    <property type="entry name" value="NUCLEAR MOVEMENT PROTEIN NUDC"/>
    <property type="match status" value="1"/>
</dbReference>
<dbReference type="Pfam" id="PF04969">
    <property type="entry name" value="CS"/>
    <property type="match status" value="1"/>
</dbReference>
<comment type="caution">
    <text evidence="2">The sequence shown here is derived from an EMBL/GenBank/DDBJ whole genome shotgun (WGS) entry which is preliminary data.</text>
</comment>
<dbReference type="SUPFAM" id="SSF49764">
    <property type="entry name" value="HSP20-like chaperones"/>
    <property type="match status" value="1"/>
</dbReference>
<evidence type="ECO:0000313" key="2">
    <source>
        <dbReference type="EMBL" id="KAK1940242.1"/>
    </source>
</evidence>
<reference evidence="2" key="2">
    <citation type="submission" date="2021-05" db="EMBL/GenBank/DDBJ databases">
        <authorList>
            <person name="Pain A."/>
        </authorList>
    </citation>
    <scope>NUCLEOTIDE SEQUENCE</scope>
    <source>
        <strain evidence="2">1802A</strain>
    </source>
</reference>
<dbReference type="CDD" id="cd06467">
    <property type="entry name" value="p23_NUDC_like"/>
    <property type="match status" value="1"/>
</dbReference>
<dbReference type="GO" id="GO:0051082">
    <property type="term" value="F:unfolded protein binding"/>
    <property type="evidence" value="ECO:0007669"/>
    <property type="project" value="TreeGrafter"/>
</dbReference>
<name>A0AAD9GKM8_BABDI</name>
<dbReference type="PANTHER" id="PTHR12356:SF18">
    <property type="entry name" value="NUDC DOMAIN-CONTAINING PROTEIN 2"/>
    <property type="match status" value="1"/>
</dbReference>
<dbReference type="PROSITE" id="PS51203">
    <property type="entry name" value="CS"/>
    <property type="match status" value="1"/>
</dbReference>
<keyword evidence="3" id="KW-1185">Reference proteome</keyword>
<dbReference type="Gene3D" id="2.60.40.790">
    <property type="match status" value="1"/>
</dbReference>
<sequence>MDFLPNSSSNSVVINVDLPPGLKKADVVVEFNPQRLLIRVGESIELKGRLCETVDVSECTWVIDDGKLEVHLTKVLKGEVWNGVFEGDSQLDEINKENDKKRILLERFQREHPGFDFSGANFNGMIPEPRTFMRDN</sequence>
<dbReference type="EMBL" id="JAHBMH010000003">
    <property type="protein sequence ID" value="KAK1940242.1"/>
    <property type="molecule type" value="Genomic_DNA"/>
</dbReference>
<proteinExistence type="predicted"/>
<dbReference type="GO" id="GO:0006457">
    <property type="term" value="P:protein folding"/>
    <property type="evidence" value="ECO:0007669"/>
    <property type="project" value="TreeGrafter"/>
</dbReference>